<feature type="compositionally biased region" description="Low complexity" evidence="10">
    <location>
        <begin position="22"/>
        <end position="35"/>
    </location>
</feature>
<dbReference type="InterPro" id="IPR001628">
    <property type="entry name" value="Znf_hrmn_rcpt"/>
</dbReference>
<keyword evidence="9" id="KW-0539">Nucleus</keyword>
<dbReference type="Proteomes" id="UP000285301">
    <property type="component" value="Unassembled WGS sequence"/>
</dbReference>
<dbReference type="InterPro" id="IPR001723">
    <property type="entry name" value="Nuclear_hrmn_rcpt"/>
</dbReference>
<dbReference type="PROSITE" id="PS51030">
    <property type="entry name" value="NUCLEAR_REC_DBD_2"/>
    <property type="match status" value="1"/>
</dbReference>
<dbReference type="InterPro" id="IPR013088">
    <property type="entry name" value="Znf_NHR/GATA"/>
</dbReference>
<evidence type="ECO:0000259" key="11">
    <source>
        <dbReference type="PROSITE" id="PS51030"/>
    </source>
</evidence>
<dbReference type="SMR" id="A0A3S3P553"/>
<dbReference type="AlphaFoldDB" id="A0A3S3P553"/>
<reference evidence="13 14" key="1">
    <citation type="journal article" date="2018" name="Gigascience">
        <title>Genomes of trombidid mites reveal novel predicted allergens and laterally-transferred genes associated with secondary metabolism.</title>
        <authorList>
            <person name="Dong X."/>
            <person name="Chaisiri K."/>
            <person name="Xia D."/>
            <person name="Armstrong S.D."/>
            <person name="Fang Y."/>
            <person name="Donnelly M.J."/>
            <person name="Kadowaki T."/>
            <person name="McGarry J.W."/>
            <person name="Darby A.C."/>
            <person name="Makepeace B.L."/>
        </authorList>
    </citation>
    <scope>NUCLEOTIDE SEQUENCE [LARGE SCALE GENOMIC DNA]</scope>
    <source>
        <strain evidence="13">UoL-WK</strain>
    </source>
</reference>
<dbReference type="GO" id="GO:0030154">
    <property type="term" value="P:cell differentiation"/>
    <property type="evidence" value="ECO:0007669"/>
    <property type="project" value="TreeGrafter"/>
</dbReference>
<keyword evidence="6" id="KW-0238">DNA-binding</keyword>
<keyword evidence="14" id="KW-1185">Reference proteome</keyword>
<dbReference type="PRINTS" id="PR00398">
    <property type="entry name" value="STRDHORMONER"/>
</dbReference>
<evidence type="ECO:0000256" key="9">
    <source>
        <dbReference type="ARBA" id="ARBA00023242"/>
    </source>
</evidence>
<feature type="domain" description="NR LBD" evidence="12">
    <location>
        <begin position="224"/>
        <end position="445"/>
    </location>
</feature>
<dbReference type="Pfam" id="PF00105">
    <property type="entry name" value="zf-C4"/>
    <property type="match status" value="1"/>
</dbReference>
<evidence type="ECO:0000259" key="12">
    <source>
        <dbReference type="PROSITE" id="PS51843"/>
    </source>
</evidence>
<dbReference type="Pfam" id="PF00104">
    <property type="entry name" value="Hormone_recep"/>
    <property type="match status" value="1"/>
</dbReference>
<evidence type="ECO:0000256" key="3">
    <source>
        <dbReference type="ARBA" id="ARBA00022771"/>
    </source>
</evidence>
<dbReference type="PANTHER" id="PTHR24082:SF473">
    <property type="entry name" value="ECDYSONE-INDUCED PROTEIN 75B, ISOFORM B"/>
    <property type="match status" value="1"/>
</dbReference>
<dbReference type="PROSITE" id="PS51843">
    <property type="entry name" value="NR_LBD"/>
    <property type="match status" value="1"/>
</dbReference>
<evidence type="ECO:0000256" key="5">
    <source>
        <dbReference type="ARBA" id="ARBA00023015"/>
    </source>
</evidence>
<evidence type="ECO:0000256" key="8">
    <source>
        <dbReference type="ARBA" id="ARBA00023170"/>
    </source>
</evidence>
<keyword evidence="2" id="KW-0479">Metal-binding</keyword>
<name>A0A3S3P553_9ACAR</name>
<evidence type="ECO:0000313" key="14">
    <source>
        <dbReference type="Proteomes" id="UP000285301"/>
    </source>
</evidence>
<dbReference type="GO" id="GO:0000978">
    <property type="term" value="F:RNA polymerase II cis-regulatory region sequence-specific DNA binding"/>
    <property type="evidence" value="ECO:0007669"/>
    <property type="project" value="TreeGrafter"/>
</dbReference>
<protein>
    <submittedName>
        <fullName evidence="13">Ecdysone-induced protein 78C-like protein</fullName>
    </submittedName>
</protein>
<dbReference type="SUPFAM" id="SSF57716">
    <property type="entry name" value="Glucocorticoid receptor-like (DNA-binding domain)"/>
    <property type="match status" value="1"/>
</dbReference>
<keyword evidence="4" id="KW-0862">Zinc</keyword>
<evidence type="ECO:0000256" key="6">
    <source>
        <dbReference type="ARBA" id="ARBA00023125"/>
    </source>
</evidence>
<keyword evidence="8" id="KW-0675">Receptor</keyword>
<comment type="caution">
    <text evidence="13">The sequence shown here is derived from an EMBL/GenBank/DDBJ whole genome shotgun (WGS) entry which is preliminary data.</text>
</comment>
<dbReference type="STRING" id="1965070.A0A3S3P553"/>
<keyword evidence="3" id="KW-0863">Zinc-finger</keyword>
<dbReference type="GO" id="GO:0045944">
    <property type="term" value="P:positive regulation of transcription by RNA polymerase II"/>
    <property type="evidence" value="ECO:0007669"/>
    <property type="project" value="TreeGrafter"/>
</dbReference>
<dbReference type="GO" id="GO:0008270">
    <property type="term" value="F:zinc ion binding"/>
    <property type="evidence" value="ECO:0007669"/>
    <property type="project" value="UniProtKB-KW"/>
</dbReference>
<evidence type="ECO:0000256" key="2">
    <source>
        <dbReference type="ARBA" id="ARBA00022723"/>
    </source>
</evidence>
<feature type="domain" description="Nuclear receptor" evidence="11">
    <location>
        <begin position="90"/>
        <end position="167"/>
    </location>
</feature>
<gene>
    <name evidence="13" type="ORF">B4U79_04909</name>
</gene>
<keyword evidence="5" id="KW-0805">Transcription regulation</keyword>
<evidence type="ECO:0000256" key="7">
    <source>
        <dbReference type="ARBA" id="ARBA00023163"/>
    </source>
</evidence>
<dbReference type="PANTHER" id="PTHR24082">
    <property type="entry name" value="NUCLEAR HORMONE RECEPTOR"/>
    <property type="match status" value="1"/>
</dbReference>
<feature type="region of interest" description="Disordered" evidence="10">
    <location>
        <begin position="1"/>
        <end position="35"/>
    </location>
</feature>
<proteinExistence type="inferred from homology"/>
<evidence type="ECO:0000313" key="13">
    <source>
        <dbReference type="EMBL" id="RWS08249.1"/>
    </source>
</evidence>
<comment type="similarity">
    <text evidence="1">Belongs to the nuclear hormone receptor family. NR1 subfamily.</text>
</comment>
<dbReference type="GO" id="GO:0009755">
    <property type="term" value="P:hormone-mediated signaling pathway"/>
    <property type="evidence" value="ECO:0007669"/>
    <property type="project" value="TreeGrafter"/>
</dbReference>
<dbReference type="EMBL" id="NCKU01003066">
    <property type="protein sequence ID" value="RWS08249.1"/>
    <property type="molecule type" value="Genomic_DNA"/>
</dbReference>
<dbReference type="OrthoDB" id="6191532at2759"/>
<dbReference type="GO" id="GO:0004879">
    <property type="term" value="F:nuclear receptor activity"/>
    <property type="evidence" value="ECO:0007669"/>
    <property type="project" value="TreeGrafter"/>
</dbReference>
<dbReference type="Gene3D" id="3.30.50.10">
    <property type="entry name" value="Erythroid Transcription Factor GATA-1, subunit A"/>
    <property type="match status" value="1"/>
</dbReference>
<dbReference type="InterPro" id="IPR035500">
    <property type="entry name" value="NHR-like_dom_sf"/>
</dbReference>
<sequence>MATSKKSTQRLDGEAHNRLTTSAQESSSSANSSLSSMFLDRNRKLDSAAENRSSTSCDAIENKERKIDLSGIEGEQSDKRDLASCSSTKKSLCEVCGSEWSQEEATDFACYTCYEFYWRSKELRKLYYCQFSGTCMLDNTKIKNCEYCRAKKHLGLDKKLNKEQLKKLESEPFDLSMVQTLRIKYQQKEVERLADYEFLLTISHSHYTNCDYIAMKTKKIMLHPAISIEKESQECSSKIADATCSEQQKHSIFECFLGFFAKNINSIVKFAKQIPAFLEFSLQDQRIMLKSNYIGIWMLHLSRTSELLPNALIFSDGSYFTRQQLEIMYHFELVDLIFESISSLTRLRLHDDEVGLFSALLLFQPDKPGIGDRDAARIYYKKICKALELVIRINHGNKDEIFAEFINGIPQLQSLHTKHDEMLQMFGRNKEESSKFAAIIKESFEQTFA</sequence>
<dbReference type="SMART" id="SM00430">
    <property type="entry name" value="HOLI"/>
    <property type="match status" value="1"/>
</dbReference>
<evidence type="ECO:0000256" key="10">
    <source>
        <dbReference type="SAM" id="MobiDB-lite"/>
    </source>
</evidence>
<organism evidence="13 14">
    <name type="scientific">Dinothrombium tinctorium</name>
    <dbReference type="NCBI Taxonomy" id="1965070"/>
    <lineage>
        <taxon>Eukaryota</taxon>
        <taxon>Metazoa</taxon>
        <taxon>Ecdysozoa</taxon>
        <taxon>Arthropoda</taxon>
        <taxon>Chelicerata</taxon>
        <taxon>Arachnida</taxon>
        <taxon>Acari</taxon>
        <taxon>Acariformes</taxon>
        <taxon>Trombidiformes</taxon>
        <taxon>Prostigmata</taxon>
        <taxon>Anystina</taxon>
        <taxon>Parasitengona</taxon>
        <taxon>Trombidioidea</taxon>
        <taxon>Trombidiidae</taxon>
        <taxon>Dinothrombium</taxon>
    </lineage>
</organism>
<dbReference type="InterPro" id="IPR050234">
    <property type="entry name" value="Nuclear_hormone_rcpt_NR1"/>
</dbReference>
<dbReference type="SUPFAM" id="SSF48508">
    <property type="entry name" value="Nuclear receptor ligand-binding domain"/>
    <property type="match status" value="1"/>
</dbReference>
<evidence type="ECO:0000256" key="1">
    <source>
        <dbReference type="ARBA" id="ARBA00008092"/>
    </source>
</evidence>
<dbReference type="InterPro" id="IPR000536">
    <property type="entry name" value="Nucl_hrmn_rcpt_lig-bd"/>
</dbReference>
<keyword evidence="7" id="KW-0804">Transcription</keyword>
<accession>A0A3S3P553</accession>
<dbReference type="GO" id="GO:0000122">
    <property type="term" value="P:negative regulation of transcription by RNA polymerase II"/>
    <property type="evidence" value="ECO:0007669"/>
    <property type="project" value="TreeGrafter"/>
</dbReference>
<evidence type="ECO:0000256" key="4">
    <source>
        <dbReference type="ARBA" id="ARBA00022833"/>
    </source>
</evidence>
<dbReference type="Gene3D" id="1.10.565.10">
    <property type="entry name" value="Retinoid X Receptor"/>
    <property type="match status" value="1"/>
</dbReference>